<evidence type="ECO:0000313" key="9">
    <source>
        <dbReference type="EMBL" id="CAF1174145.1"/>
    </source>
</evidence>
<evidence type="ECO:0000256" key="6">
    <source>
        <dbReference type="SAM" id="MobiDB-lite"/>
    </source>
</evidence>
<keyword evidence="3" id="KW-0547">Nucleotide-binding</keyword>
<name>A0A814UIY5_9BILA</name>
<dbReference type="EMBL" id="CAJOBA010009440">
    <property type="protein sequence ID" value="CAF3851473.1"/>
    <property type="molecule type" value="Genomic_DNA"/>
</dbReference>
<keyword evidence="5" id="KW-0067">ATP-binding</keyword>
<dbReference type="PROSITE" id="PS50011">
    <property type="entry name" value="PROTEIN_KINASE_DOM"/>
    <property type="match status" value="1"/>
</dbReference>
<dbReference type="PANTHER" id="PTHR24055">
    <property type="entry name" value="MITOGEN-ACTIVATED PROTEIN KINASE"/>
    <property type="match status" value="1"/>
</dbReference>
<dbReference type="Proteomes" id="UP000682733">
    <property type="component" value="Unassembled WGS sequence"/>
</dbReference>
<dbReference type="FunFam" id="1.10.510.10:FF:000624">
    <property type="entry name" value="Mitogen-activated protein kinase"/>
    <property type="match status" value="1"/>
</dbReference>
<dbReference type="OrthoDB" id="2158884at2759"/>
<dbReference type="EMBL" id="CAJNOK010009422">
    <property type="protein sequence ID" value="CAF1089735.1"/>
    <property type="molecule type" value="Genomic_DNA"/>
</dbReference>
<keyword evidence="4" id="KW-0418">Kinase</keyword>
<dbReference type="Pfam" id="PF00069">
    <property type="entry name" value="Pkinase"/>
    <property type="match status" value="1"/>
</dbReference>
<dbReference type="EMBL" id="CAJNOQ010007621">
    <property type="protein sequence ID" value="CAF1174145.1"/>
    <property type="molecule type" value="Genomic_DNA"/>
</dbReference>
<dbReference type="InterPro" id="IPR000719">
    <property type="entry name" value="Prot_kinase_dom"/>
</dbReference>
<evidence type="ECO:0000256" key="1">
    <source>
        <dbReference type="ARBA" id="ARBA00022527"/>
    </source>
</evidence>
<keyword evidence="2" id="KW-0808">Transferase</keyword>
<dbReference type="AlphaFoldDB" id="A0A814UIY5"/>
<proteinExistence type="predicted"/>
<feature type="compositionally biased region" description="Polar residues" evidence="6">
    <location>
        <begin position="251"/>
        <end position="261"/>
    </location>
</feature>
<dbReference type="GO" id="GO:0004674">
    <property type="term" value="F:protein serine/threonine kinase activity"/>
    <property type="evidence" value="ECO:0007669"/>
    <property type="project" value="UniProtKB-KW"/>
</dbReference>
<accession>A0A814UIY5</accession>
<dbReference type="InterPro" id="IPR011009">
    <property type="entry name" value="Kinase-like_dom_sf"/>
</dbReference>
<evidence type="ECO:0000256" key="2">
    <source>
        <dbReference type="ARBA" id="ARBA00022679"/>
    </source>
</evidence>
<dbReference type="InterPro" id="IPR008271">
    <property type="entry name" value="Ser/Thr_kinase_AS"/>
</dbReference>
<dbReference type="InterPro" id="IPR050117">
    <property type="entry name" value="MAPK"/>
</dbReference>
<gene>
    <name evidence="9" type="ORF">GPM918_LOCUS22344</name>
    <name evidence="8" type="ORF">OVA965_LOCUS18755</name>
    <name evidence="11" type="ORF">SRO942_LOCUS22339</name>
    <name evidence="10" type="ORF">TMI583_LOCUS18769</name>
</gene>
<evidence type="ECO:0000313" key="12">
    <source>
        <dbReference type="Proteomes" id="UP000663829"/>
    </source>
</evidence>
<dbReference type="GO" id="GO:0005524">
    <property type="term" value="F:ATP binding"/>
    <property type="evidence" value="ECO:0007669"/>
    <property type="project" value="UniProtKB-KW"/>
</dbReference>
<comment type="caution">
    <text evidence="9">The sequence shown here is derived from an EMBL/GenBank/DDBJ whole genome shotgun (WGS) entry which is preliminary data.</text>
</comment>
<evidence type="ECO:0000313" key="11">
    <source>
        <dbReference type="EMBL" id="CAF3937948.1"/>
    </source>
</evidence>
<dbReference type="Gene3D" id="1.10.510.10">
    <property type="entry name" value="Transferase(Phosphotransferase) domain 1"/>
    <property type="match status" value="1"/>
</dbReference>
<dbReference type="SUPFAM" id="SSF56112">
    <property type="entry name" value="Protein kinase-like (PK-like)"/>
    <property type="match status" value="1"/>
</dbReference>
<organism evidence="9 12">
    <name type="scientific">Didymodactylos carnosus</name>
    <dbReference type="NCBI Taxonomy" id="1234261"/>
    <lineage>
        <taxon>Eukaryota</taxon>
        <taxon>Metazoa</taxon>
        <taxon>Spiralia</taxon>
        <taxon>Gnathifera</taxon>
        <taxon>Rotifera</taxon>
        <taxon>Eurotatoria</taxon>
        <taxon>Bdelloidea</taxon>
        <taxon>Philodinida</taxon>
        <taxon>Philodinidae</taxon>
        <taxon>Didymodactylos</taxon>
    </lineage>
</organism>
<evidence type="ECO:0000256" key="3">
    <source>
        <dbReference type="ARBA" id="ARBA00022741"/>
    </source>
</evidence>
<evidence type="ECO:0000313" key="10">
    <source>
        <dbReference type="EMBL" id="CAF3851473.1"/>
    </source>
</evidence>
<dbReference type="SMART" id="SM00220">
    <property type="entry name" value="S_TKc"/>
    <property type="match status" value="1"/>
</dbReference>
<evidence type="ECO:0000256" key="4">
    <source>
        <dbReference type="ARBA" id="ARBA00022777"/>
    </source>
</evidence>
<feature type="region of interest" description="Disordered" evidence="6">
    <location>
        <begin position="243"/>
        <end position="262"/>
    </location>
</feature>
<sequence>MTFYYDFAHRTFCGEKLPYSSTGEYGTVLRAQVKYSIEQFAIKRLKKKYYSLAECINLQEVKALQKIRHRNVIKLKEVIYENNHDQLFSIGFFHRDLKPENILCNNVGSVKIADFGMVREIHSYPPYTNYISTRWYRAPELLLCSTSYKSDIDIWAVGCITAELYTLKPLFPGINEINQMFKICSVLGTPTNEEWSEGYMLADKLSFCWPQCTQTNLKEIIYSSDDDGIDLITSMLQWNPDNRLNPAQGKNPASSQSNDMADSNARIDPIMKSLSRHALCSPPQRQQQHLLKPGLSGFLFDIMQKTKVSSILLSSSRCTSAPKTFGYQCLGVKQRNWSPAA</sequence>
<dbReference type="Proteomes" id="UP000681722">
    <property type="component" value="Unassembled WGS sequence"/>
</dbReference>
<dbReference type="EMBL" id="CAJOBC010007620">
    <property type="protein sequence ID" value="CAF3937948.1"/>
    <property type="molecule type" value="Genomic_DNA"/>
</dbReference>
<evidence type="ECO:0000259" key="7">
    <source>
        <dbReference type="PROSITE" id="PS50011"/>
    </source>
</evidence>
<evidence type="ECO:0000313" key="8">
    <source>
        <dbReference type="EMBL" id="CAF1089735.1"/>
    </source>
</evidence>
<dbReference type="Proteomes" id="UP000663829">
    <property type="component" value="Unassembled WGS sequence"/>
</dbReference>
<reference evidence="9" key="1">
    <citation type="submission" date="2021-02" db="EMBL/GenBank/DDBJ databases">
        <authorList>
            <person name="Nowell W R."/>
        </authorList>
    </citation>
    <scope>NUCLEOTIDE SEQUENCE</scope>
</reference>
<dbReference type="Gene3D" id="3.30.200.20">
    <property type="entry name" value="Phosphorylase Kinase, domain 1"/>
    <property type="match status" value="1"/>
</dbReference>
<keyword evidence="12" id="KW-1185">Reference proteome</keyword>
<dbReference type="PROSITE" id="PS00108">
    <property type="entry name" value="PROTEIN_KINASE_ST"/>
    <property type="match status" value="1"/>
</dbReference>
<keyword evidence="1" id="KW-0723">Serine/threonine-protein kinase</keyword>
<evidence type="ECO:0000256" key="5">
    <source>
        <dbReference type="ARBA" id="ARBA00022840"/>
    </source>
</evidence>
<feature type="domain" description="Protein kinase" evidence="7">
    <location>
        <begin position="1"/>
        <end position="254"/>
    </location>
</feature>
<protein>
    <recommendedName>
        <fullName evidence="7">Protein kinase domain-containing protein</fullName>
    </recommendedName>
</protein>
<dbReference type="Proteomes" id="UP000677228">
    <property type="component" value="Unassembled WGS sequence"/>
</dbReference>